<evidence type="ECO:0000256" key="1">
    <source>
        <dbReference type="ARBA" id="ARBA00022837"/>
    </source>
</evidence>
<dbReference type="InterPro" id="IPR018247">
    <property type="entry name" value="EF_Hand_1_Ca_BS"/>
</dbReference>
<reference evidence="4" key="2">
    <citation type="submission" date="2023-11" db="UniProtKB">
        <authorList>
            <consortium name="WormBaseParasite"/>
        </authorList>
    </citation>
    <scope>IDENTIFICATION</scope>
</reference>
<dbReference type="SUPFAM" id="SSF47473">
    <property type="entry name" value="EF-hand"/>
    <property type="match status" value="1"/>
</dbReference>
<keyword evidence="1" id="KW-0106">Calcium</keyword>
<accession>A0AA85KK18</accession>
<reference evidence="3" key="1">
    <citation type="submission" date="2022-06" db="EMBL/GenBank/DDBJ databases">
        <authorList>
            <person name="Berger JAMES D."/>
            <person name="Berger JAMES D."/>
        </authorList>
    </citation>
    <scope>NUCLEOTIDE SEQUENCE [LARGE SCALE GENOMIC DNA]</scope>
</reference>
<evidence type="ECO:0000313" key="3">
    <source>
        <dbReference type="Proteomes" id="UP000050795"/>
    </source>
</evidence>
<dbReference type="Gene3D" id="1.10.238.10">
    <property type="entry name" value="EF-hand"/>
    <property type="match status" value="1"/>
</dbReference>
<sequence>MVSHDEIKAIFEAADVDKSGKLSTHEVKKVLENDVGCELPDDAVKQFLSQHDADGDQQWTIDELAQLFTPTNY</sequence>
<proteinExistence type="predicted"/>
<dbReference type="Pfam" id="PF13499">
    <property type="entry name" value="EF-hand_7"/>
    <property type="match status" value="1"/>
</dbReference>
<dbReference type="SMART" id="SM00054">
    <property type="entry name" value="EFh"/>
    <property type="match status" value="2"/>
</dbReference>
<dbReference type="InterPro" id="IPR011992">
    <property type="entry name" value="EF-hand-dom_pair"/>
</dbReference>
<evidence type="ECO:0000259" key="2">
    <source>
        <dbReference type="PROSITE" id="PS50222"/>
    </source>
</evidence>
<feature type="domain" description="EF-hand" evidence="2">
    <location>
        <begin position="2"/>
        <end position="37"/>
    </location>
</feature>
<keyword evidence="3" id="KW-1185">Reference proteome</keyword>
<dbReference type="PROSITE" id="PS00018">
    <property type="entry name" value="EF_HAND_1"/>
    <property type="match status" value="1"/>
</dbReference>
<dbReference type="AlphaFoldDB" id="A0AA85KK18"/>
<name>A0AA85KK18_TRIRE</name>
<dbReference type="InterPro" id="IPR002048">
    <property type="entry name" value="EF_hand_dom"/>
</dbReference>
<dbReference type="WBParaSite" id="TREG1_8740.1">
    <property type="protein sequence ID" value="TREG1_8740.1"/>
    <property type="gene ID" value="TREG1_8740"/>
</dbReference>
<evidence type="ECO:0000313" key="4">
    <source>
        <dbReference type="WBParaSite" id="TREG1_8740.1"/>
    </source>
</evidence>
<protein>
    <recommendedName>
        <fullName evidence="2">EF-hand domain-containing protein</fullName>
    </recommendedName>
</protein>
<dbReference type="GO" id="GO:0005509">
    <property type="term" value="F:calcium ion binding"/>
    <property type="evidence" value="ECO:0007669"/>
    <property type="project" value="InterPro"/>
</dbReference>
<dbReference type="PROSITE" id="PS50222">
    <property type="entry name" value="EF_HAND_2"/>
    <property type="match status" value="1"/>
</dbReference>
<organism evidence="3 4">
    <name type="scientific">Trichobilharzia regenti</name>
    <name type="common">Nasal bird schistosome</name>
    <dbReference type="NCBI Taxonomy" id="157069"/>
    <lineage>
        <taxon>Eukaryota</taxon>
        <taxon>Metazoa</taxon>
        <taxon>Spiralia</taxon>
        <taxon>Lophotrochozoa</taxon>
        <taxon>Platyhelminthes</taxon>
        <taxon>Trematoda</taxon>
        <taxon>Digenea</taxon>
        <taxon>Strigeidida</taxon>
        <taxon>Schistosomatoidea</taxon>
        <taxon>Schistosomatidae</taxon>
        <taxon>Trichobilharzia</taxon>
    </lineage>
</organism>
<dbReference type="Proteomes" id="UP000050795">
    <property type="component" value="Unassembled WGS sequence"/>
</dbReference>